<dbReference type="PANTHER" id="PTHR35834:SF2">
    <property type="entry name" value="ATAXIN-10 DOMAIN-CONTAINING PROTEIN"/>
    <property type="match status" value="1"/>
</dbReference>
<dbReference type="EMBL" id="JABFOF010000006">
    <property type="protein sequence ID" value="KAG2394415.1"/>
    <property type="molecule type" value="Genomic_DNA"/>
</dbReference>
<dbReference type="Proteomes" id="UP000743370">
    <property type="component" value="Unassembled WGS sequence"/>
</dbReference>
<reference evidence="2 3" key="1">
    <citation type="submission" date="2020-05" db="EMBL/GenBank/DDBJ databases">
        <title>Vigna angularis (adzuki bean) Var. LongXiaoDou No. 4 denovo assembly.</title>
        <authorList>
            <person name="Xiang H."/>
        </authorList>
    </citation>
    <scope>NUCLEOTIDE SEQUENCE [LARGE SCALE GENOMIC DNA]</scope>
    <source>
        <tissue evidence="2">Leaf</tissue>
    </source>
</reference>
<feature type="transmembrane region" description="Helical" evidence="1">
    <location>
        <begin position="168"/>
        <end position="190"/>
    </location>
</feature>
<proteinExistence type="predicted"/>
<organism evidence="2 3">
    <name type="scientific">Phaseolus angularis</name>
    <name type="common">Azuki bean</name>
    <name type="synonym">Vigna angularis</name>
    <dbReference type="NCBI Taxonomy" id="3914"/>
    <lineage>
        <taxon>Eukaryota</taxon>
        <taxon>Viridiplantae</taxon>
        <taxon>Streptophyta</taxon>
        <taxon>Embryophyta</taxon>
        <taxon>Tracheophyta</taxon>
        <taxon>Spermatophyta</taxon>
        <taxon>Magnoliopsida</taxon>
        <taxon>eudicotyledons</taxon>
        <taxon>Gunneridae</taxon>
        <taxon>Pentapetalae</taxon>
        <taxon>rosids</taxon>
        <taxon>fabids</taxon>
        <taxon>Fabales</taxon>
        <taxon>Fabaceae</taxon>
        <taxon>Papilionoideae</taxon>
        <taxon>50 kb inversion clade</taxon>
        <taxon>NPAAA clade</taxon>
        <taxon>indigoferoid/millettioid clade</taxon>
        <taxon>Phaseoleae</taxon>
        <taxon>Vigna</taxon>
    </lineage>
</organism>
<dbReference type="PANTHER" id="PTHR35834">
    <property type="entry name" value="ARMADILLO-TYPE FOLD PROTEIN-RELATED"/>
    <property type="match status" value="1"/>
</dbReference>
<sequence length="212" mass="23532">MEGSSMALQCRRESDDGAVKACRSLRGSVYYDDGFSRSHGGSCDDPQSNREGGQFWFLMIVGGYARGAAMGLRWTTLVARDRISQGFNRELQDLVLKLKLFSLLEKVLQDEKCADRVREQAGLAVAAMIGFILISIDMTFFNAYAPFYLKYTRSSWIGFAFHGKSSSFVLRMMSLALDIMTYLTASTWVINCGDGGATNGEVEECEDELGKI</sequence>
<dbReference type="AlphaFoldDB" id="A0A8T0K857"/>
<keyword evidence="1" id="KW-1133">Transmembrane helix</keyword>
<feature type="transmembrane region" description="Helical" evidence="1">
    <location>
        <begin position="121"/>
        <end position="147"/>
    </location>
</feature>
<evidence type="ECO:0000313" key="2">
    <source>
        <dbReference type="EMBL" id="KAG2394415.1"/>
    </source>
</evidence>
<accession>A0A8T0K857</accession>
<comment type="caution">
    <text evidence="2">The sequence shown here is derived from an EMBL/GenBank/DDBJ whole genome shotgun (WGS) entry which is preliminary data.</text>
</comment>
<evidence type="ECO:0000256" key="1">
    <source>
        <dbReference type="SAM" id="Phobius"/>
    </source>
</evidence>
<keyword evidence="1" id="KW-0472">Membrane</keyword>
<name>A0A8T0K857_PHAAN</name>
<evidence type="ECO:0000313" key="3">
    <source>
        <dbReference type="Proteomes" id="UP000743370"/>
    </source>
</evidence>
<protein>
    <submittedName>
        <fullName evidence="2">Uncharacterized protein</fullName>
    </submittedName>
</protein>
<keyword evidence="1" id="KW-0812">Transmembrane</keyword>
<gene>
    <name evidence="2" type="ORF">HKW66_Vig0182070</name>
</gene>